<dbReference type="SMART" id="SM01134">
    <property type="entry name" value="DeoRC"/>
    <property type="match status" value="1"/>
</dbReference>
<gene>
    <name evidence="5" type="ORF">EBB54_19025</name>
</gene>
<protein>
    <submittedName>
        <fullName evidence="5">DeoR/GlpR transcriptional regulator</fullName>
    </submittedName>
</protein>
<organism evidence="5 6">
    <name type="scientific">Schaedlerella arabinosiphila</name>
    <dbReference type="NCBI Taxonomy" id="2044587"/>
    <lineage>
        <taxon>Bacteria</taxon>
        <taxon>Bacillati</taxon>
        <taxon>Bacillota</taxon>
        <taxon>Clostridia</taxon>
        <taxon>Lachnospirales</taxon>
        <taxon>Lachnospiraceae</taxon>
        <taxon>Schaedlerella</taxon>
    </lineage>
</organism>
<dbReference type="EMBL" id="RHJS01000002">
    <property type="protein sequence ID" value="RRK35435.1"/>
    <property type="molecule type" value="Genomic_DNA"/>
</dbReference>
<dbReference type="Proteomes" id="UP000274920">
    <property type="component" value="Unassembled WGS sequence"/>
</dbReference>
<dbReference type="InterPro" id="IPR036388">
    <property type="entry name" value="WH-like_DNA-bd_sf"/>
</dbReference>
<accession>A0A3R8JU00</accession>
<dbReference type="GO" id="GO:0003700">
    <property type="term" value="F:DNA-binding transcription factor activity"/>
    <property type="evidence" value="ECO:0007669"/>
    <property type="project" value="InterPro"/>
</dbReference>
<dbReference type="InterPro" id="IPR014036">
    <property type="entry name" value="DeoR-like_C"/>
</dbReference>
<dbReference type="SUPFAM" id="SSF100950">
    <property type="entry name" value="NagB/RpiA/CoA transferase-like"/>
    <property type="match status" value="1"/>
</dbReference>
<dbReference type="Gene3D" id="1.10.10.10">
    <property type="entry name" value="Winged helix-like DNA-binding domain superfamily/Winged helix DNA-binding domain"/>
    <property type="match status" value="1"/>
</dbReference>
<evidence type="ECO:0000313" key="5">
    <source>
        <dbReference type="EMBL" id="RRK35435.1"/>
    </source>
</evidence>
<dbReference type="PRINTS" id="PR00037">
    <property type="entry name" value="HTHLACR"/>
</dbReference>
<evidence type="ECO:0000259" key="4">
    <source>
        <dbReference type="PROSITE" id="PS51000"/>
    </source>
</evidence>
<evidence type="ECO:0000256" key="1">
    <source>
        <dbReference type="ARBA" id="ARBA00023015"/>
    </source>
</evidence>
<reference evidence="5" key="1">
    <citation type="submission" date="2018-10" db="EMBL/GenBank/DDBJ databases">
        <title>Schaedlerella arabinophila gen. nov. sp. nov., isolated from the mouse intestinal tract and comparative analysis with the genome of the closely related altered Schaedler flora strain ASF502.</title>
        <authorList>
            <person name="Miyake S."/>
            <person name="Soh M."/>
            <person name="Seedorf H."/>
        </authorList>
    </citation>
    <scope>NUCLEOTIDE SEQUENCE [LARGE SCALE GENOMIC DNA]</scope>
    <source>
        <strain evidence="5">DSM 106076</strain>
    </source>
</reference>
<sequence length="285" mass="32194">MLSKEKNLANTKEAGILLDRDALSIEGEEREESMSSKERLMVIRQNIQNMKKVSVAELSRQCAVTEETIRRDLDKLELEGVVTRIHGGAIWNADVQKENVHFYKRLTKHLKEKQNIARKTAALLEGRNTIIADSSTTVVEALKLIPDNRDVTIVTNSTEVFREFQQSSFNIISTGGEFNKKSLSLQGQLAKTNIAKYNVSIALISCKSLNIEKGVLDSNESEAEIKKLMLEQAEEVALLADHSKFDQTAFVCLTDLKSVNYIITDRRPGDTWIRYCEENGIQLIY</sequence>
<keyword evidence="1" id="KW-0805">Transcription regulation</keyword>
<dbReference type="SUPFAM" id="SSF46785">
    <property type="entry name" value="Winged helix' DNA-binding domain"/>
    <property type="match status" value="1"/>
</dbReference>
<dbReference type="Pfam" id="PF08220">
    <property type="entry name" value="HTH_DeoR"/>
    <property type="match status" value="1"/>
</dbReference>
<proteinExistence type="predicted"/>
<dbReference type="PANTHER" id="PTHR30363:SF44">
    <property type="entry name" value="AGA OPERON TRANSCRIPTIONAL REPRESSOR-RELATED"/>
    <property type="match status" value="1"/>
</dbReference>
<dbReference type="Pfam" id="PF00455">
    <property type="entry name" value="DeoRC"/>
    <property type="match status" value="1"/>
</dbReference>
<feature type="domain" description="HTH deoR-type" evidence="4">
    <location>
        <begin position="36"/>
        <end position="91"/>
    </location>
</feature>
<evidence type="ECO:0000256" key="2">
    <source>
        <dbReference type="ARBA" id="ARBA00023125"/>
    </source>
</evidence>
<dbReference type="PROSITE" id="PS51000">
    <property type="entry name" value="HTH_DEOR_2"/>
    <property type="match status" value="1"/>
</dbReference>
<keyword evidence="3" id="KW-0804">Transcription</keyword>
<dbReference type="GO" id="GO:0003677">
    <property type="term" value="F:DNA binding"/>
    <property type="evidence" value="ECO:0007669"/>
    <property type="project" value="UniProtKB-KW"/>
</dbReference>
<dbReference type="SMART" id="SM00420">
    <property type="entry name" value="HTH_DEOR"/>
    <property type="match status" value="1"/>
</dbReference>
<dbReference type="InterPro" id="IPR018356">
    <property type="entry name" value="Tscrpt_reg_HTH_DeoR_CS"/>
</dbReference>
<keyword evidence="6" id="KW-1185">Reference proteome</keyword>
<keyword evidence="2" id="KW-0238">DNA-binding</keyword>
<comment type="caution">
    <text evidence="5">The sequence shown here is derived from an EMBL/GenBank/DDBJ whole genome shotgun (WGS) entry which is preliminary data.</text>
</comment>
<dbReference type="Gene3D" id="3.40.50.1360">
    <property type="match status" value="1"/>
</dbReference>
<dbReference type="RefSeq" id="WP_125128525.1">
    <property type="nucleotide sequence ID" value="NZ_CASCYM010000002.1"/>
</dbReference>
<dbReference type="InterPro" id="IPR037171">
    <property type="entry name" value="NagB/RpiA_transferase-like"/>
</dbReference>
<dbReference type="InterPro" id="IPR001034">
    <property type="entry name" value="DeoR_HTH"/>
</dbReference>
<dbReference type="PROSITE" id="PS00894">
    <property type="entry name" value="HTH_DEOR_1"/>
    <property type="match status" value="1"/>
</dbReference>
<dbReference type="InterPro" id="IPR036390">
    <property type="entry name" value="WH_DNA-bd_sf"/>
</dbReference>
<dbReference type="PANTHER" id="PTHR30363">
    <property type="entry name" value="HTH-TYPE TRANSCRIPTIONAL REGULATOR SRLR-RELATED"/>
    <property type="match status" value="1"/>
</dbReference>
<evidence type="ECO:0000256" key="3">
    <source>
        <dbReference type="ARBA" id="ARBA00023163"/>
    </source>
</evidence>
<dbReference type="AlphaFoldDB" id="A0A3R8JU00"/>
<evidence type="ECO:0000313" key="6">
    <source>
        <dbReference type="Proteomes" id="UP000274920"/>
    </source>
</evidence>
<name>A0A3R8JU00_9FIRM</name>
<dbReference type="InterPro" id="IPR050313">
    <property type="entry name" value="Carb_Metab_HTH_regulators"/>
</dbReference>